<evidence type="ECO:0000313" key="2">
    <source>
        <dbReference type="EMBL" id="GFY95684.1"/>
    </source>
</evidence>
<name>A0A7J0FAF2_9ERIC</name>
<reference evidence="2 3" key="1">
    <citation type="submission" date="2019-07" db="EMBL/GenBank/DDBJ databases">
        <title>De Novo Assembly of kiwifruit Actinidia rufa.</title>
        <authorList>
            <person name="Sugita-Konishi S."/>
            <person name="Sato K."/>
            <person name="Mori E."/>
            <person name="Abe Y."/>
            <person name="Kisaki G."/>
            <person name="Hamano K."/>
            <person name="Suezawa K."/>
            <person name="Otani M."/>
            <person name="Fukuda T."/>
            <person name="Manabe T."/>
            <person name="Gomi K."/>
            <person name="Tabuchi M."/>
            <person name="Akimitsu K."/>
            <person name="Kataoka I."/>
        </authorList>
    </citation>
    <scope>NUCLEOTIDE SEQUENCE [LARGE SCALE GENOMIC DNA]</scope>
    <source>
        <strain evidence="3">cv. Fuchu</strain>
    </source>
</reference>
<feature type="region of interest" description="Disordered" evidence="1">
    <location>
        <begin position="32"/>
        <end position="52"/>
    </location>
</feature>
<evidence type="ECO:0000256" key="1">
    <source>
        <dbReference type="SAM" id="MobiDB-lite"/>
    </source>
</evidence>
<keyword evidence="3" id="KW-1185">Reference proteome</keyword>
<dbReference type="AlphaFoldDB" id="A0A7J0FAF2"/>
<proteinExistence type="predicted"/>
<comment type="caution">
    <text evidence="2">The sequence shown here is derived from an EMBL/GenBank/DDBJ whole genome shotgun (WGS) entry which is preliminary data.</text>
</comment>
<gene>
    <name evidence="2" type="ORF">Acr_10g0010690</name>
</gene>
<organism evidence="2 3">
    <name type="scientific">Actinidia rufa</name>
    <dbReference type="NCBI Taxonomy" id="165716"/>
    <lineage>
        <taxon>Eukaryota</taxon>
        <taxon>Viridiplantae</taxon>
        <taxon>Streptophyta</taxon>
        <taxon>Embryophyta</taxon>
        <taxon>Tracheophyta</taxon>
        <taxon>Spermatophyta</taxon>
        <taxon>Magnoliopsida</taxon>
        <taxon>eudicotyledons</taxon>
        <taxon>Gunneridae</taxon>
        <taxon>Pentapetalae</taxon>
        <taxon>asterids</taxon>
        <taxon>Ericales</taxon>
        <taxon>Actinidiaceae</taxon>
        <taxon>Actinidia</taxon>
    </lineage>
</organism>
<sequence>MADTVVTKTHHQMRTTFSHPYYAAIRRLCREGEPQEPLKTQENQSGLEEGQTTKAIAVFRERIGGDARKASTVEA</sequence>
<accession>A0A7J0FAF2</accession>
<dbReference type="EMBL" id="BJWL01000010">
    <property type="protein sequence ID" value="GFY95684.1"/>
    <property type="molecule type" value="Genomic_DNA"/>
</dbReference>
<dbReference type="Proteomes" id="UP000585474">
    <property type="component" value="Unassembled WGS sequence"/>
</dbReference>
<feature type="compositionally biased region" description="Polar residues" evidence="1">
    <location>
        <begin position="38"/>
        <end position="52"/>
    </location>
</feature>
<protein>
    <submittedName>
        <fullName evidence="2">HMG (High mobility group) box protein</fullName>
    </submittedName>
</protein>
<evidence type="ECO:0000313" key="3">
    <source>
        <dbReference type="Proteomes" id="UP000585474"/>
    </source>
</evidence>